<keyword evidence="5" id="KW-0539">Nucleus</keyword>
<evidence type="ECO:0000259" key="6">
    <source>
        <dbReference type="PROSITE" id="PS50048"/>
    </source>
</evidence>
<dbReference type="Pfam" id="PF00172">
    <property type="entry name" value="Zn_clus"/>
    <property type="match status" value="1"/>
</dbReference>
<dbReference type="PANTHER" id="PTHR47338:SF20">
    <property type="entry name" value="ZN(II)2CYS6 TRANSCRIPTION FACTOR (EUROFUNG)"/>
    <property type="match status" value="1"/>
</dbReference>
<dbReference type="InParanoid" id="A0A177CEH7"/>
<keyword evidence="8" id="KW-1185">Reference proteome</keyword>
<dbReference type="SUPFAM" id="SSF57701">
    <property type="entry name" value="Zn2/Cys6 DNA-binding domain"/>
    <property type="match status" value="1"/>
</dbReference>
<name>A0A177CEH7_9PLEO</name>
<dbReference type="GO" id="GO:0000981">
    <property type="term" value="F:DNA-binding transcription factor activity, RNA polymerase II-specific"/>
    <property type="evidence" value="ECO:0007669"/>
    <property type="project" value="InterPro"/>
</dbReference>
<proteinExistence type="predicted"/>
<organism evidence="7 8">
    <name type="scientific">Paraphaeosphaeria sporulosa</name>
    <dbReference type="NCBI Taxonomy" id="1460663"/>
    <lineage>
        <taxon>Eukaryota</taxon>
        <taxon>Fungi</taxon>
        <taxon>Dikarya</taxon>
        <taxon>Ascomycota</taxon>
        <taxon>Pezizomycotina</taxon>
        <taxon>Dothideomycetes</taxon>
        <taxon>Pleosporomycetidae</taxon>
        <taxon>Pleosporales</taxon>
        <taxon>Massarineae</taxon>
        <taxon>Didymosphaeriaceae</taxon>
        <taxon>Paraphaeosphaeria</taxon>
    </lineage>
</organism>
<dbReference type="PROSITE" id="PS00463">
    <property type="entry name" value="ZN2_CY6_FUNGAL_1"/>
    <property type="match status" value="1"/>
</dbReference>
<evidence type="ECO:0000313" key="8">
    <source>
        <dbReference type="Proteomes" id="UP000077069"/>
    </source>
</evidence>
<sequence>MPMVAPQVCLTCKGRKKRCDKQLPSCGYCEQNNKTCCYEYGGTPHSLSPTQATESPVAHTPPQIASPASIGSIHDARFLDATIPREVMQIIDATQQSIHDISSRYFNGIHLWVPFLCPDRFGKDLFQFQAVPTAQFSLLLLCMCLVTYDPPEDQPPPIDQNVLYFHAKTLFTQIQLLTIPSTHHIQAGLLISVYEYAHGRPGSALLSTDICARMAYRIGMNKKHDSLGWSEAWNTWWAIVIFERIFYCESTLTDIPLVTVAPDETALLPHEVGDCTRGSSLNPGFRVAPVSQSGIGCLGRAAQAAYLLDRVIHTIKATSVPTTDRIAHLIYLDGELQSLLSIVMKKCHGLRGGHCGAVGSSIRALSMLHQHILHLEATAIDSRWRNHSQAALDTVAQMIVDISRSHRGITSSKIDIISPVCNYVIRHTLQYIYVKRYEDSQAWFDDSDALRESLAKLDRRWSFEMGTFANTETKGSVTSIDVQS</sequence>
<dbReference type="GO" id="GO:0005634">
    <property type="term" value="C:nucleus"/>
    <property type="evidence" value="ECO:0007669"/>
    <property type="project" value="UniProtKB-SubCell"/>
</dbReference>
<comment type="subcellular location">
    <subcellularLocation>
        <location evidence="1">Nucleus</location>
    </subcellularLocation>
</comment>
<dbReference type="PROSITE" id="PS50048">
    <property type="entry name" value="ZN2_CY6_FUNGAL_2"/>
    <property type="match status" value="1"/>
</dbReference>
<reference evidence="7 8" key="1">
    <citation type="submission" date="2016-05" db="EMBL/GenBank/DDBJ databases">
        <title>Comparative analysis of secretome profiles of manganese(II)-oxidizing ascomycete fungi.</title>
        <authorList>
            <consortium name="DOE Joint Genome Institute"/>
            <person name="Zeiner C.A."/>
            <person name="Purvine S.O."/>
            <person name="Zink E.M."/>
            <person name="Wu S."/>
            <person name="Pasa-Tolic L."/>
            <person name="Chaput D.L."/>
            <person name="Haridas S."/>
            <person name="Grigoriev I.V."/>
            <person name="Santelli C.M."/>
            <person name="Hansel C.M."/>
        </authorList>
    </citation>
    <scope>NUCLEOTIDE SEQUENCE [LARGE SCALE GENOMIC DNA]</scope>
    <source>
        <strain evidence="7 8">AP3s5-JAC2a</strain>
    </source>
</reference>
<dbReference type="InterPro" id="IPR001138">
    <property type="entry name" value="Zn2Cys6_DnaBD"/>
</dbReference>
<dbReference type="InterPro" id="IPR050815">
    <property type="entry name" value="TF_fung"/>
</dbReference>
<dbReference type="OrthoDB" id="3862662at2759"/>
<dbReference type="CDD" id="cd00067">
    <property type="entry name" value="GAL4"/>
    <property type="match status" value="1"/>
</dbReference>
<dbReference type="GO" id="GO:0008270">
    <property type="term" value="F:zinc ion binding"/>
    <property type="evidence" value="ECO:0007669"/>
    <property type="project" value="InterPro"/>
</dbReference>
<evidence type="ECO:0000256" key="1">
    <source>
        <dbReference type="ARBA" id="ARBA00004123"/>
    </source>
</evidence>
<evidence type="ECO:0000256" key="3">
    <source>
        <dbReference type="ARBA" id="ARBA00023015"/>
    </source>
</evidence>
<feature type="domain" description="Zn(2)-C6 fungal-type" evidence="6">
    <location>
        <begin position="8"/>
        <end position="38"/>
    </location>
</feature>
<keyword evidence="2" id="KW-0479">Metal-binding</keyword>
<dbReference type="InterPro" id="IPR036864">
    <property type="entry name" value="Zn2-C6_fun-type_DNA-bd_sf"/>
</dbReference>
<dbReference type="PANTHER" id="PTHR47338">
    <property type="entry name" value="ZN(II)2CYS6 TRANSCRIPTION FACTOR (EUROFUNG)-RELATED"/>
    <property type="match status" value="1"/>
</dbReference>
<keyword evidence="4" id="KW-0804">Transcription</keyword>
<gene>
    <name evidence="7" type="ORF">CC84DRAFT_834635</name>
</gene>
<protein>
    <recommendedName>
        <fullName evidence="6">Zn(2)-C6 fungal-type domain-containing protein</fullName>
    </recommendedName>
</protein>
<dbReference type="SMART" id="SM00066">
    <property type="entry name" value="GAL4"/>
    <property type="match status" value="1"/>
</dbReference>
<accession>A0A177CEH7</accession>
<dbReference type="CDD" id="cd12148">
    <property type="entry name" value="fungal_TF_MHR"/>
    <property type="match status" value="1"/>
</dbReference>
<dbReference type="GeneID" id="28771077"/>
<dbReference type="AlphaFoldDB" id="A0A177CEH7"/>
<evidence type="ECO:0000256" key="2">
    <source>
        <dbReference type="ARBA" id="ARBA00022723"/>
    </source>
</evidence>
<dbReference type="Proteomes" id="UP000077069">
    <property type="component" value="Unassembled WGS sequence"/>
</dbReference>
<dbReference type="Gene3D" id="4.10.240.10">
    <property type="entry name" value="Zn(2)-C6 fungal-type DNA-binding domain"/>
    <property type="match status" value="1"/>
</dbReference>
<evidence type="ECO:0000256" key="4">
    <source>
        <dbReference type="ARBA" id="ARBA00023163"/>
    </source>
</evidence>
<keyword evidence="3" id="KW-0805">Transcription regulation</keyword>
<dbReference type="EMBL" id="KV441553">
    <property type="protein sequence ID" value="OAG05312.1"/>
    <property type="molecule type" value="Genomic_DNA"/>
</dbReference>
<evidence type="ECO:0000313" key="7">
    <source>
        <dbReference type="EMBL" id="OAG05312.1"/>
    </source>
</evidence>
<dbReference type="RefSeq" id="XP_018035677.1">
    <property type="nucleotide sequence ID" value="XM_018187591.1"/>
</dbReference>
<dbReference type="STRING" id="1460663.A0A177CEH7"/>
<evidence type="ECO:0000256" key="5">
    <source>
        <dbReference type="ARBA" id="ARBA00023242"/>
    </source>
</evidence>